<organism evidence="1 2">
    <name type="scientific">Pseudomonas syringae pv. maculicola</name>
    <dbReference type="NCBI Taxonomy" id="59511"/>
    <lineage>
        <taxon>Bacteria</taxon>
        <taxon>Pseudomonadati</taxon>
        <taxon>Pseudomonadota</taxon>
        <taxon>Gammaproteobacteria</taxon>
        <taxon>Pseudomonadales</taxon>
        <taxon>Pseudomonadaceae</taxon>
        <taxon>Pseudomonas</taxon>
    </lineage>
</organism>
<proteinExistence type="predicted"/>
<gene>
    <name evidence="1" type="ORF">APX70_04919</name>
</gene>
<evidence type="ECO:0000313" key="1">
    <source>
        <dbReference type="EMBL" id="RML90646.1"/>
    </source>
</evidence>
<evidence type="ECO:0000313" key="2">
    <source>
        <dbReference type="Proteomes" id="UP000282378"/>
    </source>
</evidence>
<accession>A0A3M2ZQX3</accession>
<reference evidence="1 2" key="1">
    <citation type="submission" date="2018-08" db="EMBL/GenBank/DDBJ databases">
        <title>Recombination of ecologically and evolutionarily significant loci maintains genetic cohesion in the Pseudomonas syringae species complex.</title>
        <authorList>
            <person name="Dillon M."/>
            <person name="Thakur S."/>
            <person name="Almeida R.N.D."/>
            <person name="Weir B.S."/>
            <person name="Guttman D.S."/>
        </authorList>
    </citation>
    <scope>NUCLEOTIDE SEQUENCE [LARGE SCALE GENOMIC DNA]</scope>
    <source>
        <strain evidence="1 2">88_10</strain>
    </source>
</reference>
<dbReference type="Proteomes" id="UP000282378">
    <property type="component" value="Unassembled WGS sequence"/>
</dbReference>
<dbReference type="EMBL" id="RBNL01001344">
    <property type="protein sequence ID" value="RML90646.1"/>
    <property type="molecule type" value="Genomic_DNA"/>
</dbReference>
<dbReference type="AlphaFoldDB" id="A0A3M2ZQX3"/>
<name>A0A3M2ZQX3_PSEYM</name>
<feature type="non-terminal residue" evidence="1">
    <location>
        <position position="1"/>
    </location>
</feature>
<comment type="caution">
    <text evidence="1">The sequence shown here is derived from an EMBL/GenBank/DDBJ whole genome shotgun (WGS) entry which is preliminary data.</text>
</comment>
<feature type="non-terminal residue" evidence="1">
    <location>
        <position position="118"/>
    </location>
</feature>
<protein>
    <submittedName>
        <fullName evidence="1">HopAS1</fullName>
    </submittedName>
</protein>
<sequence length="118" mass="12849">GAKGDTAQQRMGVTANLNFAPIASSATPAEKGANHGVQGQGLGLQLGMSRDLAWALEKNEISPFLIGDKQDADLDRHYSTPRDMQAEITANRDLWLMRCIETLEPDETGNKNTPDNRL</sequence>